<evidence type="ECO:0000313" key="1">
    <source>
        <dbReference type="EMBL" id="VDP82286.1"/>
    </source>
</evidence>
<reference evidence="3" key="1">
    <citation type="submission" date="2016-06" db="UniProtKB">
        <authorList>
            <consortium name="WormBaseParasite"/>
        </authorList>
    </citation>
    <scope>IDENTIFICATION</scope>
</reference>
<dbReference type="EMBL" id="UZAN01045238">
    <property type="protein sequence ID" value="VDP82286.1"/>
    <property type="molecule type" value="Genomic_DNA"/>
</dbReference>
<evidence type="ECO:0000313" key="3">
    <source>
        <dbReference type="WBParaSite" id="ECPE_0000791601-mRNA-1"/>
    </source>
</evidence>
<protein>
    <submittedName>
        <fullName evidence="3">DNA_pol_B_exo1 domain-containing protein</fullName>
    </submittedName>
</protein>
<dbReference type="AlphaFoldDB" id="A0A183ALR2"/>
<name>A0A183ALR2_9TREM</name>
<dbReference type="Proteomes" id="UP000272942">
    <property type="component" value="Unassembled WGS sequence"/>
</dbReference>
<proteinExistence type="predicted"/>
<accession>A0A183ALR2</accession>
<reference evidence="1 2" key="2">
    <citation type="submission" date="2018-11" db="EMBL/GenBank/DDBJ databases">
        <authorList>
            <consortium name="Pathogen Informatics"/>
        </authorList>
    </citation>
    <scope>NUCLEOTIDE SEQUENCE [LARGE SCALE GENOMIC DNA]</scope>
    <source>
        <strain evidence="1 2">Egypt</strain>
    </source>
</reference>
<organism evidence="3">
    <name type="scientific">Echinostoma caproni</name>
    <dbReference type="NCBI Taxonomy" id="27848"/>
    <lineage>
        <taxon>Eukaryota</taxon>
        <taxon>Metazoa</taxon>
        <taxon>Spiralia</taxon>
        <taxon>Lophotrochozoa</taxon>
        <taxon>Platyhelminthes</taxon>
        <taxon>Trematoda</taxon>
        <taxon>Digenea</taxon>
        <taxon>Plagiorchiida</taxon>
        <taxon>Echinostomata</taxon>
        <taxon>Echinostomatoidea</taxon>
        <taxon>Echinostomatidae</taxon>
        <taxon>Echinostoma</taxon>
    </lineage>
</organism>
<sequence length="329" mass="37900">MSTIGDHDFQRAFVRTEFLRLAGDVGETAAIFYLFLNDTELKQASHNVLENVGSLSRYVMLQLSAPTNNIYLRDIGIQTMSCQQAVYHNGSLIEWRPDLYNRSSEHFLQIAGMLNTKFTYYLSHERPRLGLLSVTSSLYSHLVDNVVVVYSLSKLELDYAKIFQILPYYPEGNFGDYLKQYIGNAIKKDMDAEWRISLDKCYAMDIFGLVYLDSEVVRYKPSYSNQSSSIHQRMKFMIKQSLKTAIRSTTGCNLIHHYDAVYFGKTHGRQLNAFVTIYVRTQLSLQRCNCGFSNLKYYILTQINRGLDTSTLDGFRVIYPVLGKPMDEE</sequence>
<evidence type="ECO:0000313" key="2">
    <source>
        <dbReference type="Proteomes" id="UP000272942"/>
    </source>
</evidence>
<gene>
    <name evidence="1" type="ORF">ECPE_LOCUS7897</name>
</gene>
<dbReference type="WBParaSite" id="ECPE_0000791601-mRNA-1">
    <property type="protein sequence ID" value="ECPE_0000791601-mRNA-1"/>
    <property type="gene ID" value="ECPE_0000791601"/>
</dbReference>
<keyword evidence="2" id="KW-1185">Reference proteome</keyword>